<dbReference type="Proteomes" id="UP001597197">
    <property type="component" value="Unassembled WGS sequence"/>
</dbReference>
<evidence type="ECO:0000313" key="2">
    <source>
        <dbReference type="Proteomes" id="UP001597197"/>
    </source>
</evidence>
<organism evidence="1 2">
    <name type="scientific">Hymenobacter bucti</name>
    <dbReference type="NCBI Taxonomy" id="1844114"/>
    <lineage>
        <taxon>Bacteria</taxon>
        <taxon>Pseudomonadati</taxon>
        <taxon>Bacteroidota</taxon>
        <taxon>Cytophagia</taxon>
        <taxon>Cytophagales</taxon>
        <taxon>Hymenobacteraceae</taxon>
        <taxon>Hymenobacter</taxon>
    </lineage>
</organism>
<sequence>MNLEITCIFVITNAKISKFKHMKTEGQNIRALVPHGGVKKIAQELGITQQAVSLALKAGKPSHPAVRLALSKAKDSGTIEAAQTLATIPQAA</sequence>
<evidence type="ECO:0000313" key="1">
    <source>
        <dbReference type="EMBL" id="MFD1873878.1"/>
    </source>
</evidence>
<name>A0ABW4QWB1_9BACT</name>
<protein>
    <submittedName>
        <fullName evidence="1">Uncharacterized protein</fullName>
    </submittedName>
</protein>
<proteinExistence type="predicted"/>
<keyword evidence="2" id="KW-1185">Reference proteome</keyword>
<accession>A0ABW4QWB1</accession>
<dbReference type="RefSeq" id="WP_382315156.1">
    <property type="nucleotide sequence ID" value="NZ_JBHUFD010000005.1"/>
</dbReference>
<gene>
    <name evidence="1" type="ORF">ACFSDX_15640</name>
</gene>
<reference evidence="2" key="1">
    <citation type="journal article" date="2019" name="Int. J. Syst. Evol. Microbiol.">
        <title>The Global Catalogue of Microorganisms (GCM) 10K type strain sequencing project: providing services to taxonomists for standard genome sequencing and annotation.</title>
        <authorList>
            <consortium name="The Broad Institute Genomics Platform"/>
            <consortium name="The Broad Institute Genome Sequencing Center for Infectious Disease"/>
            <person name="Wu L."/>
            <person name="Ma J."/>
        </authorList>
    </citation>
    <scope>NUCLEOTIDE SEQUENCE [LARGE SCALE GENOMIC DNA]</scope>
    <source>
        <strain evidence="2">CGMCC 1.15795</strain>
    </source>
</reference>
<comment type="caution">
    <text evidence="1">The sequence shown here is derived from an EMBL/GenBank/DDBJ whole genome shotgun (WGS) entry which is preliminary data.</text>
</comment>
<dbReference type="EMBL" id="JBHUFD010000005">
    <property type="protein sequence ID" value="MFD1873878.1"/>
    <property type="molecule type" value="Genomic_DNA"/>
</dbReference>